<keyword evidence="3" id="KW-1185">Reference proteome</keyword>
<evidence type="ECO:0000313" key="3">
    <source>
        <dbReference type="Proteomes" id="UP000319732"/>
    </source>
</evidence>
<evidence type="ECO:0000313" key="2">
    <source>
        <dbReference type="EMBL" id="TQV70114.1"/>
    </source>
</evidence>
<dbReference type="Pfam" id="PF06850">
    <property type="entry name" value="PHB_depo_C"/>
    <property type="match status" value="1"/>
</dbReference>
<dbReference type="PANTHER" id="PTHR36837:SF4">
    <property type="entry name" value="BLR0908 PROTEIN"/>
    <property type="match status" value="1"/>
</dbReference>
<name>A0A545SYS1_9GAMM</name>
<organism evidence="2 3">
    <name type="scientific">Exilibacterium tricleocarpae</name>
    <dbReference type="NCBI Taxonomy" id="2591008"/>
    <lineage>
        <taxon>Bacteria</taxon>
        <taxon>Pseudomonadati</taxon>
        <taxon>Pseudomonadota</taxon>
        <taxon>Gammaproteobacteria</taxon>
        <taxon>Cellvibrionales</taxon>
        <taxon>Cellvibrionaceae</taxon>
        <taxon>Exilibacterium</taxon>
    </lineage>
</organism>
<dbReference type="InterPro" id="IPR051321">
    <property type="entry name" value="PHA/PHB_synthase"/>
</dbReference>
<proteinExistence type="predicted"/>
<sequence length="424" mass="48443">MLYHLYELSHAAVRPLRVLAKTNANLLSLPFNPAAYSVPGRFSAATSNFFLSVTRRYGKPDWGIDQTRINGYPVRVKEKVVWENDFCRLLHFKRKKKDLLAAHGHRRYDPRVLLVAPLSGHYATLLRGTVEAMLPEHEVYVTDWEDARNVPVGLGRFDLNDYVDYVIDMLHHLGPAAHVIGICQPGPPVLAAVSLMAAAQDPNRPATMTFMGSPIDTRRSPTVPNKLAMERSYAWFEQNMIYSVPWPNPGVMRRVYPGFLQLGGFITMNPRSHLEAHEDYFNHLVEGDCDSIQKHREFYDEYLAVLDLTEEFYLQTIREVFQDHHLARGVFRHRGELVQPGAITDVALMTVEGEKDDISGIGQTQAAHDLCGNIPAAKRFDYVQPGVGHYGVFNGRRFRSEVQPRLRDFIRSHFDWKREADYRG</sequence>
<dbReference type="SUPFAM" id="SSF53474">
    <property type="entry name" value="alpha/beta-Hydrolases"/>
    <property type="match status" value="1"/>
</dbReference>
<feature type="domain" description="PHB de-polymerase C-terminal" evidence="1">
    <location>
        <begin position="212"/>
        <end position="412"/>
    </location>
</feature>
<dbReference type="InterPro" id="IPR010915">
    <property type="entry name" value="PHB_depoly_PhaZ"/>
</dbReference>
<reference evidence="2 3" key="1">
    <citation type="submission" date="2019-06" db="EMBL/GenBank/DDBJ databases">
        <title>Whole genome sequence for Cellvibrionaceae sp. R142.</title>
        <authorList>
            <person name="Wang G."/>
        </authorList>
    </citation>
    <scope>NUCLEOTIDE SEQUENCE [LARGE SCALE GENOMIC DNA]</scope>
    <source>
        <strain evidence="2 3">R142</strain>
    </source>
</reference>
<comment type="caution">
    <text evidence="2">The sequence shown here is derived from an EMBL/GenBank/DDBJ whole genome shotgun (WGS) entry which is preliminary data.</text>
</comment>
<evidence type="ECO:0000259" key="1">
    <source>
        <dbReference type="Pfam" id="PF06850"/>
    </source>
</evidence>
<dbReference type="InterPro" id="IPR029058">
    <property type="entry name" value="AB_hydrolase_fold"/>
</dbReference>
<accession>A0A545SYS1</accession>
<dbReference type="InterPro" id="IPR009656">
    <property type="entry name" value="PHB_depo_C"/>
</dbReference>
<dbReference type="EMBL" id="VHSG01000025">
    <property type="protein sequence ID" value="TQV70114.1"/>
    <property type="molecule type" value="Genomic_DNA"/>
</dbReference>
<dbReference type="RefSeq" id="WP_142929018.1">
    <property type="nucleotide sequence ID" value="NZ_ML660103.1"/>
</dbReference>
<dbReference type="NCBIfam" id="TIGR01849">
    <property type="entry name" value="PHB_depoly_PhaZ"/>
    <property type="match status" value="1"/>
</dbReference>
<gene>
    <name evidence="2" type="ORF">FKG94_21545</name>
</gene>
<dbReference type="OrthoDB" id="9800634at2"/>
<dbReference type="AlphaFoldDB" id="A0A545SYS1"/>
<dbReference type="PANTHER" id="PTHR36837">
    <property type="entry name" value="POLY(3-HYDROXYALKANOATE) POLYMERASE SUBUNIT PHAC"/>
    <property type="match status" value="1"/>
</dbReference>
<dbReference type="PIRSF" id="PIRSF020818">
    <property type="entry name" value="PHB_depoly_PhaZ"/>
    <property type="match status" value="1"/>
</dbReference>
<dbReference type="Proteomes" id="UP000319732">
    <property type="component" value="Unassembled WGS sequence"/>
</dbReference>
<protein>
    <submittedName>
        <fullName evidence="2">Polyhydroxyalkanoate depolymerase</fullName>
    </submittedName>
</protein>
<dbReference type="Gene3D" id="3.40.50.1820">
    <property type="entry name" value="alpha/beta hydrolase"/>
    <property type="match status" value="1"/>
</dbReference>